<evidence type="ECO:0000313" key="2">
    <source>
        <dbReference type="Proteomes" id="UP000006281"/>
    </source>
</evidence>
<organism evidence="1 2">
    <name type="scientific">Saccharothrix espanaensis (strain ATCC 51144 / DSM 44229 / JCM 9112 / NBRC 15066 / NRRL 15764)</name>
    <dbReference type="NCBI Taxonomy" id="1179773"/>
    <lineage>
        <taxon>Bacteria</taxon>
        <taxon>Bacillati</taxon>
        <taxon>Actinomycetota</taxon>
        <taxon>Actinomycetes</taxon>
        <taxon>Pseudonocardiales</taxon>
        <taxon>Pseudonocardiaceae</taxon>
        <taxon>Saccharothrix</taxon>
    </lineage>
</organism>
<name>K0JTT1_SACES</name>
<dbReference type="Pfam" id="PF14430">
    <property type="entry name" value="Imm1"/>
    <property type="match status" value="1"/>
</dbReference>
<accession>K0JTT1</accession>
<dbReference type="InterPro" id="IPR025680">
    <property type="entry name" value="DddI"/>
</dbReference>
<protein>
    <recommendedName>
        <fullName evidence="3">Immunity protein Imm1</fullName>
    </recommendedName>
</protein>
<dbReference type="eggNOG" id="ENOG50322E7">
    <property type="taxonomic scope" value="Bacteria"/>
</dbReference>
<keyword evidence="2" id="KW-1185">Reference proteome</keyword>
<sequence length="137" mass="14816">MATLKAIFDRETGARPVLIHTLVELDAFVERVRTLAVAQECPAVAEISHADNPWGHAILEVGIGKERGFVRENSTPMRATGTTTEVADPIVYDDQGTGVDIPAGQEVPLDVVRRVLAAFLAHDARIPEDSPDLHVLS</sequence>
<dbReference type="OrthoDB" id="5185958at2"/>
<evidence type="ECO:0008006" key="3">
    <source>
        <dbReference type="Google" id="ProtNLM"/>
    </source>
</evidence>
<dbReference type="PATRIC" id="fig|1179773.3.peg.1612"/>
<reference evidence="1 2" key="1">
    <citation type="journal article" date="2012" name="BMC Genomics">
        <title>Complete genome sequence of Saccharothrix espanaensis DSM 44229T and comparison to the other completely sequenced Pseudonocardiaceae.</title>
        <authorList>
            <person name="Strobel T."/>
            <person name="Al-Dilaimi A."/>
            <person name="Blom J."/>
            <person name="Gessner A."/>
            <person name="Kalinowski J."/>
            <person name="Luzhetska M."/>
            <person name="Puhler A."/>
            <person name="Szczepanowski R."/>
            <person name="Bechthold A."/>
            <person name="Ruckert C."/>
        </authorList>
    </citation>
    <scope>NUCLEOTIDE SEQUENCE [LARGE SCALE GENOMIC DNA]</scope>
    <source>
        <strain evidence="2">ATCC 51144 / DSM 44229 / JCM 9112 / NBRC 15066 / NRRL 15764</strain>
    </source>
</reference>
<dbReference type="HOGENOM" id="CLU_129334_0_0_11"/>
<dbReference type="RefSeq" id="WP_015099045.1">
    <property type="nucleotide sequence ID" value="NC_019673.1"/>
</dbReference>
<proteinExistence type="predicted"/>
<evidence type="ECO:0000313" key="1">
    <source>
        <dbReference type="EMBL" id="CCH28932.1"/>
    </source>
</evidence>
<dbReference type="KEGG" id="sesp:BN6_16090"/>
<dbReference type="BioCyc" id="SESP1179773:BN6_RS07905-MONOMER"/>
<gene>
    <name evidence="1" type="ordered locus">BN6_16090</name>
</gene>
<dbReference type="STRING" id="1179773.BN6_16090"/>
<dbReference type="EMBL" id="HE804045">
    <property type="protein sequence ID" value="CCH28932.1"/>
    <property type="molecule type" value="Genomic_DNA"/>
</dbReference>
<dbReference type="Proteomes" id="UP000006281">
    <property type="component" value="Chromosome"/>
</dbReference>
<dbReference type="AlphaFoldDB" id="K0JTT1"/>